<feature type="active site" evidence="9">
    <location>
        <position position="123"/>
    </location>
</feature>
<feature type="transmembrane region" description="Helical" evidence="9">
    <location>
        <begin position="70"/>
        <end position="89"/>
    </location>
</feature>
<organism evidence="11 12">
    <name type="scientific">Altererythrobacter litoralis</name>
    <dbReference type="NCBI Taxonomy" id="3113904"/>
    <lineage>
        <taxon>Bacteria</taxon>
        <taxon>Pseudomonadati</taxon>
        <taxon>Pseudomonadota</taxon>
        <taxon>Alphaproteobacteria</taxon>
        <taxon>Sphingomonadales</taxon>
        <taxon>Erythrobacteraceae</taxon>
        <taxon>Altererythrobacter</taxon>
    </lineage>
</organism>
<evidence type="ECO:0000313" key="12">
    <source>
        <dbReference type="Proteomes" id="UP001343492"/>
    </source>
</evidence>
<sequence>MSDLFTRNRLIGLGIAALIFASDQFVKWLVIEPLQLRQRYVIDLLPFFDLRYTENRGVSLGLFEATSAEMRWILVGITALIALVVAVWIMREKLLGDIVGLGLILGGALGNIVDRSQLGYVIDYADFHIGDFRPFLIFNVADAAITIGVVIILARSFFVGEKDAPTS</sequence>
<keyword evidence="7 9" id="KW-1133">Transmembrane helix</keyword>
<keyword evidence="2 9" id="KW-1003">Cell membrane</keyword>
<name>A0ABU7GH62_9SPHN</name>
<feature type="active site" evidence="9">
    <location>
        <position position="142"/>
    </location>
</feature>
<comment type="catalytic activity">
    <reaction evidence="9">
        <text>Release of signal peptides from bacterial membrane prolipoproteins. Hydrolyzes -Xaa-Yaa-Zaa-|-(S,diacylglyceryl)Cys-, in which Xaa is hydrophobic (preferably Leu), and Yaa (Ala or Ser) and Zaa (Gly or Ala) have small, neutral side chains.</text>
        <dbReference type="EC" id="3.4.23.36"/>
    </reaction>
</comment>
<comment type="similarity">
    <text evidence="1 9 10">Belongs to the peptidase A8 family.</text>
</comment>
<evidence type="ECO:0000256" key="6">
    <source>
        <dbReference type="ARBA" id="ARBA00022801"/>
    </source>
</evidence>
<evidence type="ECO:0000256" key="1">
    <source>
        <dbReference type="ARBA" id="ARBA00006139"/>
    </source>
</evidence>
<comment type="subcellular location">
    <subcellularLocation>
        <location evidence="9">Cell membrane</location>
        <topology evidence="9">Multi-pass membrane protein</topology>
    </subcellularLocation>
</comment>
<comment type="caution">
    <text evidence="11">The sequence shown here is derived from an EMBL/GenBank/DDBJ whole genome shotgun (WGS) entry which is preliminary data.</text>
</comment>
<dbReference type="Pfam" id="PF01252">
    <property type="entry name" value="Peptidase_A8"/>
    <property type="match status" value="1"/>
</dbReference>
<dbReference type="HAMAP" id="MF_00161">
    <property type="entry name" value="LspA"/>
    <property type="match status" value="1"/>
</dbReference>
<comment type="pathway">
    <text evidence="9">Protein modification; lipoprotein biosynthesis (signal peptide cleavage).</text>
</comment>
<dbReference type="RefSeq" id="WP_354145245.1">
    <property type="nucleotide sequence ID" value="NZ_JAZDQV010000010.1"/>
</dbReference>
<dbReference type="GO" id="GO:0004190">
    <property type="term" value="F:aspartic-type endopeptidase activity"/>
    <property type="evidence" value="ECO:0007669"/>
    <property type="project" value="UniProtKB-EC"/>
</dbReference>
<reference evidence="11 12" key="1">
    <citation type="submission" date="2024-01" db="EMBL/GenBank/DDBJ databases">
        <title>The genome sequence of Erythrobacteraceae sp. strain 1XM1-14.</title>
        <authorList>
            <person name="Liu Y."/>
        </authorList>
    </citation>
    <scope>NUCLEOTIDE SEQUENCE [LARGE SCALE GENOMIC DNA]</scope>
    <source>
        <strain evidence="11 12">1XM1-14</strain>
    </source>
</reference>
<dbReference type="EMBL" id="JAZDQV010000010">
    <property type="protein sequence ID" value="MEE1878140.1"/>
    <property type="molecule type" value="Genomic_DNA"/>
</dbReference>
<dbReference type="PANTHER" id="PTHR33695">
    <property type="entry name" value="LIPOPROTEIN SIGNAL PEPTIDASE"/>
    <property type="match status" value="1"/>
</dbReference>
<keyword evidence="3 9" id="KW-0645">Protease</keyword>
<dbReference type="NCBIfam" id="TIGR00077">
    <property type="entry name" value="lspA"/>
    <property type="match status" value="1"/>
</dbReference>
<keyword evidence="5 9" id="KW-0064">Aspartyl protease</keyword>
<keyword evidence="4 9" id="KW-0812">Transmembrane</keyword>
<evidence type="ECO:0000256" key="4">
    <source>
        <dbReference type="ARBA" id="ARBA00022692"/>
    </source>
</evidence>
<dbReference type="InterPro" id="IPR001872">
    <property type="entry name" value="Peptidase_A8"/>
</dbReference>
<keyword evidence="6 9" id="KW-0378">Hydrolase</keyword>
<dbReference type="PRINTS" id="PR00781">
    <property type="entry name" value="LIPOSIGPTASE"/>
</dbReference>
<evidence type="ECO:0000256" key="8">
    <source>
        <dbReference type="ARBA" id="ARBA00023136"/>
    </source>
</evidence>
<evidence type="ECO:0000256" key="5">
    <source>
        <dbReference type="ARBA" id="ARBA00022750"/>
    </source>
</evidence>
<dbReference type="EC" id="3.4.23.36" evidence="9"/>
<feature type="transmembrane region" description="Helical" evidence="9">
    <location>
        <begin position="94"/>
        <end position="113"/>
    </location>
</feature>
<evidence type="ECO:0000256" key="9">
    <source>
        <dbReference type="HAMAP-Rule" id="MF_00161"/>
    </source>
</evidence>
<evidence type="ECO:0000256" key="3">
    <source>
        <dbReference type="ARBA" id="ARBA00022670"/>
    </source>
</evidence>
<protein>
    <recommendedName>
        <fullName evidence="9">Lipoprotein signal peptidase</fullName>
        <ecNumber evidence="9">3.4.23.36</ecNumber>
    </recommendedName>
    <alternativeName>
        <fullName evidence="9">Prolipoprotein signal peptidase</fullName>
    </alternativeName>
    <alternativeName>
        <fullName evidence="9">Signal peptidase II</fullName>
        <shortName evidence="9">SPase II</shortName>
    </alternativeName>
</protein>
<dbReference type="PANTHER" id="PTHR33695:SF1">
    <property type="entry name" value="LIPOPROTEIN SIGNAL PEPTIDASE"/>
    <property type="match status" value="1"/>
</dbReference>
<comment type="function">
    <text evidence="9">This protein specifically catalyzes the removal of signal peptides from prolipoproteins.</text>
</comment>
<dbReference type="Proteomes" id="UP001343492">
    <property type="component" value="Unassembled WGS sequence"/>
</dbReference>
<keyword evidence="8 9" id="KW-0472">Membrane</keyword>
<comment type="caution">
    <text evidence="9">Lacks conserved residue(s) required for the propagation of feature annotation.</text>
</comment>
<evidence type="ECO:0000256" key="7">
    <source>
        <dbReference type="ARBA" id="ARBA00022989"/>
    </source>
</evidence>
<accession>A0ABU7GH62</accession>
<keyword evidence="12" id="KW-1185">Reference proteome</keyword>
<gene>
    <name evidence="9 11" type="primary">lspA</name>
    <name evidence="11" type="ORF">VRS74_10650</name>
</gene>
<evidence type="ECO:0000313" key="11">
    <source>
        <dbReference type="EMBL" id="MEE1878140.1"/>
    </source>
</evidence>
<evidence type="ECO:0000256" key="10">
    <source>
        <dbReference type="RuleBase" id="RU004181"/>
    </source>
</evidence>
<evidence type="ECO:0000256" key="2">
    <source>
        <dbReference type="ARBA" id="ARBA00022475"/>
    </source>
</evidence>
<feature type="transmembrane region" description="Helical" evidence="9">
    <location>
        <begin position="133"/>
        <end position="154"/>
    </location>
</feature>
<proteinExistence type="inferred from homology"/>